<gene>
    <name evidence="2" type="ORF">EPH_0017030</name>
</gene>
<dbReference type="EMBL" id="HG694307">
    <property type="protein sequence ID" value="CDI85795.1"/>
    <property type="molecule type" value="Genomic_DNA"/>
</dbReference>
<dbReference type="AlphaFoldDB" id="U6H020"/>
<feature type="region of interest" description="Disordered" evidence="1">
    <location>
        <begin position="132"/>
        <end position="156"/>
    </location>
</feature>
<organism evidence="2 3">
    <name type="scientific">Eimeria praecox</name>
    <dbReference type="NCBI Taxonomy" id="51316"/>
    <lineage>
        <taxon>Eukaryota</taxon>
        <taxon>Sar</taxon>
        <taxon>Alveolata</taxon>
        <taxon>Apicomplexa</taxon>
        <taxon>Conoidasida</taxon>
        <taxon>Coccidia</taxon>
        <taxon>Eucoccidiorida</taxon>
        <taxon>Eimeriorina</taxon>
        <taxon>Eimeriidae</taxon>
        <taxon>Eimeria</taxon>
    </lineage>
</organism>
<feature type="region of interest" description="Disordered" evidence="1">
    <location>
        <begin position="63"/>
        <end position="83"/>
    </location>
</feature>
<feature type="compositionally biased region" description="Basic and acidic residues" evidence="1">
    <location>
        <begin position="249"/>
        <end position="263"/>
    </location>
</feature>
<proteinExistence type="predicted"/>
<protein>
    <submittedName>
        <fullName evidence="2">Uncharacterized protein</fullName>
    </submittedName>
</protein>
<feature type="region of interest" description="Disordered" evidence="1">
    <location>
        <begin position="216"/>
        <end position="263"/>
    </location>
</feature>
<evidence type="ECO:0000313" key="3">
    <source>
        <dbReference type="Proteomes" id="UP000018201"/>
    </source>
</evidence>
<dbReference type="OrthoDB" id="348264at2759"/>
<sequence>MMLLVGRLYQPFTTLGVDTPEELKQHITACQLAPLAEQYSKELAKAPLHPPSTDGQHRVQTLMKHDPHDPHDSNDPNIASSDPTGFMSLSRFFEHSAALPALLQERGDISREETAAQQQTLAAAAAAAAQAAEQAARSKGGDSKKRHQGSSSSPTPNALHLVAAEAAQTVSSASYSSQELSPAAFLDALEFVQVEAGRHYAREGVRDLSIAVAAPGEEEEEAEAEAAAAEAEAAAEPTAAAAAAAAAADTRDTLQGDSKLKGRRDWRDLLSQAESIK</sequence>
<feature type="compositionally biased region" description="Low complexity" evidence="1">
    <location>
        <begin position="225"/>
        <end position="248"/>
    </location>
</feature>
<dbReference type="Proteomes" id="UP000018201">
    <property type="component" value="Unassembled WGS sequence"/>
</dbReference>
<evidence type="ECO:0000256" key="1">
    <source>
        <dbReference type="SAM" id="MobiDB-lite"/>
    </source>
</evidence>
<reference evidence="2" key="2">
    <citation type="submission" date="2013-10" db="EMBL/GenBank/DDBJ databases">
        <authorList>
            <person name="Aslett M."/>
        </authorList>
    </citation>
    <scope>NUCLEOTIDE SEQUENCE [LARGE SCALE GENOMIC DNA]</scope>
    <source>
        <strain evidence="2">Houghton</strain>
    </source>
</reference>
<reference evidence="2" key="1">
    <citation type="submission" date="2013-10" db="EMBL/GenBank/DDBJ databases">
        <title>Genomic analysis of the causative agents of coccidiosis in chickens.</title>
        <authorList>
            <person name="Reid A.J."/>
            <person name="Blake D."/>
            <person name="Billington K."/>
            <person name="Browne H."/>
            <person name="Dunn M."/>
            <person name="Hung S."/>
            <person name="Kawahara F."/>
            <person name="Miranda-Saavedra D."/>
            <person name="Mourier T."/>
            <person name="Nagra H."/>
            <person name="Otto T.D."/>
            <person name="Rawlings N."/>
            <person name="Sanchez A."/>
            <person name="Sanders M."/>
            <person name="Subramaniam C."/>
            <person name="Tay Y."/>
            <person name="Dear P."/>
            <person name="Doerig C."/>
            <person name="Gruber A."/>
            <person name="Parkinson J."/>
            <person name="Shirley M."/>
            <person name="Wan K.L."/>
            <person name="Berriman M."/>
            <person name="Tomley F."/>
            <person name="Pain A."/>
        </authorList>
    </citation>
    <scope>NUCLEOTIDE SEQUENCE [LARGE SCALE GENOMIC DNA]</scope>
    <source>
        <strain evidence="2">Houghton</strain>
    </source>
</reference>
<keyword evidence="3" id="KW-1185">Reference proteome</keyword>
<name>U6H020_9EIME</name>
<feature type="compositionally biased region" description="Basic and acidic residues" evidence="1">
    <location>
        <begin position="63"/>
        <end position="74"/>
    </location>
</feature>
<evidence type="ECO:0000313" key="2">
    <source>
        <dbReference type="EMBL" id="CDI85795.1"/>
    </source>
</evidence>
<dbReference type="VEuPathDB" id="ToxoDB:EPH_0017030"/>
<accession>U6H020</accession>